<dbReference type="PANTHER" id="PTHR33823">
    <property type="entry name" value="RNA POLYMERASE-BINDING TRANSCRIPTION FACTOR DKSA-RELATED"/>
    <property type="match status" value="1"/>
</dbReference>
<proteinExistence type="predicted"/>
<evidence type="ECO:0000256" key="3">
    <source>
        <dbReference type="ARBA" id="ARBA00022833"/>
    </source>
</evidence>
<dbReference type="PROSITE" id="PS51128">
    <property type="entry name" value="ZF_DKSA_2"/>
    <property type="match status" value="1"/>
</dbReference>
<reference evidence="6" key="2">
    <citation type="submission" date="2020-09" db="EMBL/GenBank/DDBJ databases">
        <authorList>
            <person name="Sun Q."/>
            <person name="Kim S."/>
        </authorList>
    </citation>
    <scope>NUCLEOTIDE SEQUENCE</scope>
    <source>
        <strain evidence="6">KCTC 32437</strain>
    </source>
</reference>
<dbReference type="PANTHER" id="PTHR33823:SF4">
    <property type="entry name" value="GENERAL STRESS PROTEIN 16O"/>
    <property type="match status" value="1"/>
</dbReference>
<sequence>MTEEHDEEALIRHFAPLIEKELAEIEKQTRDTEQDRAPVALDQQSVGRLSRMEALQGQALAKASETRRARRRTALQMAQRRIREGEYGYCLDCGEPVARQRLEVDPAVTLCIACANRADKPKSR</sequence>
<feature type="domain" description="Zinc finger DksA/TraR C4-type" evidence="5">
    <location>
        <begin position="85"/>
        <end position="119"/>
    </location>
</feature>
<dbReference type="Pfam" id="PF01258">
    <property type="entry name" value="zf-dskA_traR"/>
    <property type="match status" value="1"/>
</dbReference>
<dbReference type="InterPro" id="IPR000962">
    <property type="entry name" value="Znf_DskA_TraR"/>
</dbReference>
<dbReference type="AlphaFoldDB" id="A0A918S0N7"/>
<gene>
    <name evidence="6" type="ORF">GCM10007989_11740</name>
</gene>
<accession>A0A918S0N7</accession>
<name>A0A918S0N7_9HYPH</name>
<evidence type="ECO:0000256" key="2">
    <source>
        <dbReference type="ARBA" id="ARBA00022771"/>
    </source>
</evidence>
<protein>
    <submittedName>
        <fullName evidence="6">Molecular chaperone DnaK</fullName>
    </submittedName>
</protein>
<evidence type="ECO:0000256" key="1">
    <source>
        <dbReference type="ARBA" id="ARBA00022723"/>
    </source>
</evidence>
<keyword evidence="2" id="KW-0863">Zinc-finger</keyword>
<dbReference type="SUPFAM" id="SSF57716">
    <property type="entry name" value="Glucocorticoid receptor-like (DNA-binding domain)"/>
    <property type="match status" value="1"/>
</dbReference>
<evidence type="ECO:0000256" key="4">
    <source>
        <dbReference type="PROSITE-ProRule" id="PRU00510"/>
    </source>
</evidence>
<keyword evidence="1" id="KW-0479">Metal-binding</keyword>
<evidence type="ECO:0000313" key="6">
    <source>
        <dbReference type="EMBL" id="GHA18118.1"/>
    </source>
</evidence>
<comment type="caution">
    <text evidence="6">The sequence shown here is derived from an EMBL/GenBank/DDBJ whole genome shotgun (WGS) entry which is preliminary data.</text>
</comment>
<reference evidence="6" key="1">
    <citation type="journal article" date="2014" name="Int. J. Syst. Evol. Microbiol.">
        <title>Complete genome sequence of Corynebacterium casei LMG S-19264T (=DSM 44701T), isolated from a smear-ripened cheese.</title>
        <authorList>
            <consortium name="US DOE Joint Genome Institute (JGI-PGF)"/>
            <person name="Walter F."/>
            <person name="Albersmeier A."/>
            <person name="Kalinowski J."/>
            <person name="Ruckert C."/>
        </authorList>
    </citation>
    <scope>NUCLEOTIDE SEQUENCE</scope>
    <source>
        <strain evidence="6">KCTC 32437</strain>
    </source>
</reference>
<evidence type="ECO:0000313" key="7">
    <source>
        <dbReference type="Proteomes" id="UP000646579"/>
    </source>
</evidence>
<feature type="zinc finger region" description="dksA C4-type" evidence="4">
    <location>
        <begin position="90"/>
        <end position="114"/>
    </location>
</feature>
<dbReference type="EMBL" id="BMZE01000001">
    <property type="protein sequence ID" value="GHA18118.1"/>
    <property type="molecule type" value="Genomic_DNA"/>
</dbReference>
<dbReference type="Gene3D" id="1.20.120.910">
    <property type="entry name" value="DksA, coiled-coil domain"/>
    <property type="match status" value="1"/>
</dbReference>
<keyword evidence="3" id="KW-0862">Zinc</keyword>
<evidence type="ECO:0000259" key="5">
    <source>
        <dbReference type="Pfam" id="PF01258"/>
    </source>
</evidence>
<organism evidence="6 7">
    <name type="scientific">Devosia pacifica</name>
    <dbReference type="NCBI Taxonomy" id="1335967"/>
    <lineage>
        <taxon>Bacteria</taxon>
        <taxon>Pseudomonadati</taxon>
        <taxon>Pseudomonadota</taxon>
        <taxon>Alphaproteobacteria</taxon>
        <taxon>Hyphomicrobiales</taxon>
        <taxon>Devosiaceae</taxon>
        <taxon>Devosia</taxon>
    </lineage>
</organism>
<dbReference type="Proteomes" id="UP000646579">
    <property type="component" value="Unassembled WGS sequence"/>
</dbReference>
<dbReference type="RefSeq" id="WP_189424237.1">
    <property type="nucleotide sequence ID" value="NZ_BMZE01000001.1"/>
</dbReference>
<dbReference type="GO" id="GO:0008270">
    <property type="term" value="F:zinc ion binding"/>
    <property type="evidence" value="ECO:0007669"/>
    <property type="project" value="UniProtKB-KW"/>
</dbReference>
<keyword evidence="7" id="KW-1185">Reference proteome</keyword>